<dbReference type="STRING" id="489703.SAMN04488038_10951"/>
<feature type="compositionally biased region" description="Basic residues" evidence="1">
    <location>
        <begin position="1"/>
        <end position="10"/>
    </location>
</feature>
<evidence type="ECO:0000256" key="1">
    <source>
        <dbReference type="SAM" id="MobiDB-lite"/>
    </source>
</evidence>
<dbReference type="AlphaFoldDB" id="A0A1H9HVZ5"/>
<gene>
    <name evidence="2" type="ORF">SAMN04488038_10951</name>
</gene>
<dbReference type="RefSeq" id="WP_177188969.1">
    <property type="nucleotide sequence ID" value="NZ_FOFS01000009.1"/>
</dbReference>
<proteinExistence type="predicted"/>
<sequence length="55" mass="5806">MSKPHRKRPAKTAAPSKAPGSDLPERKDKAAGAGEDAAEMKPLRIGSRLLRGAAR</sequence>
<name>A0A1H9HVZ5_9GAMM</name>
<dbReference type="Proteomes" id="UP000199233">
    <property type="component" value="Unassembled WGS sequence"/>
</dbReference>
<reference evidence="2 3" key="1">
    <citation type="submission" date="2016-10" db="EMBL/GenBank/DDBJ databases">
        <authorList>
            <person name="de Groot N.N."/>
        </authorList>
    </citation>
    <scope>NUCLEOTIDE SEQUENCE [LARGE SCALE GENOMIC DNA]</scope>
    <source>
        <strain evidence="2 3">DSM 25927</strain>
    </source>
</reference>
<feature type="region of interest" description="Disordered" evidence="1">
    <location>
        <begin position="1"/>
        <end position="55"/>
    </location>
</feature>
<keyword evidence="3" id="KW-1185">Reference proteome</keyword>
<dbReference type="EMBL" id="FOFS01000009">
    <property type="protein sequence ID" value="SEQ66385.1"/>
    <property type="molecule type" value="Genomic_DNA"/>
</dbReference>
<accession>A0A1H9HVZ5</accession>
<evidence type="ECO:0000313" key="2">
    <source>
        <dbReference type="EMBL" id="SEQ66385.1"/>
    </source>
</evidence>
<evidence type="ECO:0000313" key="3">
    <source>
        <dbReference type="Proteomes" id="UP000199233"/>
    </source>
</evidence>
<protein>
    <submittedName>
        <fullName evidence="2">Uncharacterized protein</fullName>
    </submittedName>
</protein>
<organism evidence="2 3">
    <name type="scientific">Solimonas aquatica</name>
    <dbReference type="NCBI Taxonomy" id="489703"/>
    <lineage>
        <taxon>Bacteria</taxon>
        <taxon>Pseudomonadati</taxon>
        <taxon>Pseudomonadota</taxon>
        <taxon>Gammaproteobacteria</taxon>
        <taxon>Nevskiales</taxon>
        <taxon>Nevskiaceae</taxon>
        <taxon>Solimonas</taxon>
    </lineage>
</organism>